<evidence type="ECO:0000256" key="4">
    <source>
        <dbReference type="SAM" id="MobiDB-lite"/>
    </source>
</evidence>
<dbReference type="SMART" id="SM00354">
    <property type="entry name" value="HTH_LACI"/>
    <property type="match status" value="1"/>
</dbReference>
<dbReference type="PROSITE" id="PS00356">
    <property type="entry name" value="HTH_LACI_1"/>
    <property type="match status" value="1"/>
</dbReference>
<dbReference type="InterPro" id="IPR046335">
    <property type="entry name" value="LacI/GalR-like_sensor"/>
</dbReference>
<dbReference type="GO" id="GO:0003700">
    <property type="term" value="F:DNA-binding transcription factor activity"/>
    <property type="evidence" value="ECO:0007669"/>
    <property type="project" value="TreeGrafter"/>
</dbReference>
<name>F4H0N4_CELFA</name>
<dbReference type="InterPro" id="IPR010982">
    <property type="entry name" value="Lambda_DNA-bd_dom_sf"/>
</dbReference>
<keyword evidence="1" id="KW-0805">Transcription regulation</keyword>
<dbReference type="Pfam" id="PF13377">
    <property type="entry name" value="Peripla_BP_3"/>
    <property type="match status" value="1"/>
</dbReference>
<dbReference type="PROSITE" id="PS50932">
    <property type="entry name" value="HTH_LACI_2"/>
    <property type="match status" value="1"/>
</dbReference>
<dbReference type="EMBL" id="CP002666">
    <property type="protein sequence ID" value="AEE45007.1"/>
    <property type="molecule type" value="Genomic_DNA"/>
</dbReference>
<evidence type="ECO:0000256" key="3">
    <source>
        <dbReference type="ARBA" id="ARBA00023163"/>
    </source>
</evidence>
<dbReference type="Proteomes" id="UP000008460">
    <property type="component" value="Chromosome"/>
</dbReference>
<dbReference type="GO" id="GO:0000976">
    <property type="term" value="F:transcription cis-regulatory region binding"/>
    <property type="evidence" value="ECO:0007669"/>
    <property type="project" value="TreeGrafter"/>
</dbReference>
<keyword evidence="7" id="KW-1185">Reference proteome</keyword>
<dbReference type="STRING" id="590998.Celf_0869"/>
<dbReference type="PANTHER" id="PTHR30146">
    <property type="entry name" value="LACI-RELATED TRANSCRIPTIONAL REPRESSOR"/>
    <property type="match status" value="1"/>
</dbReference>
<dbReference type="SUPFAM" id="SSF47413">
    <property type="entry name" value="lambda repressor-like DNA-binding domains"/>
    <property type="match status" value="1"/>
</dbReference>
<reference evidence="6 7" key="1">
    <citation type="submission" date="2011-04" db="EMBL/GenBank/DDBJ databases">
        <title>Complete sequence of Cellulomonas fimi ATCC 484.</title>
        <authorList>
            <consortium name="US DOE Joint Genome Institute"/>
            <person name="Lucas S."/>
            <person name="Han J."/>
            <person name="Lapidus A."/>
            <person name="Cheng J.-F."/>
            <person name="Goodwin L."/>
            <person name="Pitluck S."/>
            <person name="Peters L."/>
            <person name="Chertkov O."/>
            <person name="Detter J.C."/>
            <person name="Han C."/>
            <person name="Tapia R."/>
            <person name="Land M."/>
            <person name="Hauser L."/>
            <person name="Kyrpides N."/>
            <person name="Ivanova N."/>
            <person name="Ovchinnikova G."/>
            <person name="Pagani I."/>
            <person name="Mead D."/>
            <person name="Brumm P."/>
            <person name="Woyke T."/>
        </authorList>
    </citation>
    <scope>NUCLEOTIDE SEQUENCE [LARGE SCALE GENOMIC DNA]</scope>
    <source>
        <strain evidence="7">ATCC 484 / DSM 20113 / JCM 1341 / NBRC 15513 / NCIMB 8980 / NCTC 7547</strain>
    </source>
</reference>
<organism evidence="6 7">
    <name type="scientific">Cellulomonas fimi (strain ATCC 484 / DSM 20113 / JCM 1341 / CCUG 24087 / LMG 16345 / NBRC 15513 / NCIMB 8980 / NCTC 7547 / NRS-133)</name>
    <dbReference type="NCBI Taxonomy" id="590998"/>
    <lineage>
        <taxon>Bacteria</taxon>
        <taxon>Bacillati</taxon>
        <taxon>Actinomycetota</taxon>
        <taxon>Actinomycetes</taxon>
        <taxon>Micrococcales</taxon>
        <taxon>Cellulomonadaceae</taxon>
        <taxon>Cellulomonas</taxon>
    </lineage>
</organism>
<proteinExistence type="predicted"/>
<sequence>MGDEHGADGTATSRPAAARNGTTARPPAMSDVAARAGVSHQTVSRVLNDHPSVRPATRDRVLAAIAELGYRRNSAARALVTRRTGTVGVVTPATALYGPTSTMVGVEEAARVAGWFVSVATMRQFDGDAMHRAFEHFLGQGVDGVAIIAPTVQAVDVLAALDSPVPVVVVSSAADVPSVPHLHAVGVDQQQGARLATAHLLGEGRTGVLHVAGPQDWFDAQDRLVGWRAECAAAGVPADDPVVVGWAASDGYAVGRRLVREGLPDAVFAANDQLALGLLHAFWEAGVRVPEDVALVGFDDEVGSAHYVPPLTTVRQDFTALGVLAIDTLDAAMAGADPGHRLIPAELVVRASSVRP</sequence>
<evidence type="ECO:0000256" key="1">
    <source>
        <dbReference type="ARBA" id="ARBA00023015"/>
    </source>
</evidence>
<dbReference type="Gene3D" id="1.10.260.40">
    <property type="entry name" value="lambda repressor-like DNA-binding domains"/>
    <property type="match status" value="1"/>
</dbReference>
<dbReference type="Pfam" id="PF00356">
    <property type="entry name" value="LacI"/>
    <property type="match status" value="1"/>
</dbReference>
<accession>F4H0N4</accession>
<dbReference type="eggNOG" id="COG1609">
    <property type="taxonomic scope" value="Bacteria"/>
</dbReference>
<evidence type="ECO:0000313" key="6">
    <source>
        <dbReference type="EMBL" id="AEE45007.1"/>
    </source>
</evidence>
<dbReference type="RefSeq" id="WP_013770036.1">
    <property type="nucleotide sequence ID" value="NC_015514.1"/>
</dbReference>
<dbReference type="PANTHER" id="PTHR30146:SF109">
    <property type="entry name" value="HTH-TYPE TRANSCRIPTIONAL REGULATOR GALS"/>
    <property type="match status" value="1"/>
</dbReference>
<gene>
    <name evidence="6" type="ordered locus">Celf_0869</name>
</gene>
<dbReference type="SUPFAM" id="SSF53822">
    <property type="entry name" value="Periplasmic binding protein-like I"/>
    <property type="match status" value="1"/>
</dbReference>
<dbReference type="KEGG" id="cfi:Celf_0869"/>
<dbReference type="AlphaFoldDB" id="F4H0N4"/>
<evidence type="ECO:0000256" key="2">
    <source>
        <dbReference type="ARBA" id="ARBA00023125"/>
    </source>
</evidence>
<dbReference type="HOGENOM" id="CLU_037628_6_1_11"/>
<keyword evidence="2" id="KW-0238">DNA-binding</keyword>
<feature type="region of interest" description="Disordered" evidence="4">
    <location>
        <begin position="1"/>
        <end position="28"/>
    </location>
</feature>
<feature type="domain" description="HTH lacI-type" evidence="5">
    <location>
        <begin position="27"/>
        <end position="81"/>
    </location>
</feature>
<protein>
    <submittedName>
        <fullName evidence="6">Transcriptional regulator, LacI family</fullName>
    </submittedName>
</protein>
<evidence type="ECO:0000313" key="7">
    <source>
        <dbReference type="Proteomes" id="UP000008460"/>
    </source>
</evidence>
<evidence type="ECO:0000259" key="5">
    <source>
        <dbReference type="PROSITE" id="PS50932"/>
    </source>
</evidence>
<dbReference type="InterPro" id="IPR028082">
    <property type="entry name" value="Peripla_BP_I"/>
</dbReference>
<keyword evidence="3" id="KW-0804">Transcription</keyword>
<dbReference type="CDD" id="cd01574">
    <property type="entry name" value="PBP1_LacI"/>
    <property type="match status" value="1"/>
</dbReference>
<dbReference type="CDD" id="cd01392">
    <property type="entry name" value="HTH_LacI"/>
    <property type="match status" value="1"/>
</dbReference>
<dbReference type="InterPro" id="IPR000843">
    <property type="entry name" value="HTH_LacI"/>
</dbReference>
<dbReference type="Gene3D" id="3.40.50.2300">
    <property type="match status" value="2"/>
</dbReference>